<keyword evidence="3" id="KW-1185">Reference proteome</keyword>
<accession>A0A2I1PAX4</accession>
<dbReference type="RefSeq" id="WP_101849531.1">
    <property type="nucleotide sequence ID" value="NZ_PKIZ01000009.1"/>
</dbReference>
<dbReference type="OrthoDB" id="5185819at2"/>
<dbReference type="Pfam" id="PF11716">
    <property type="entry name" value="MDMPI_N"/>
    <property type="match status" value="1"/>
</dbReference>
<dbReference type="EMBL" id="PKIZ01000009">
    <property type="protein sequence ID" value="PKZ41796.1"/>
    <property type="molecule type" value="Genomic_DNA"/>
</dbReference>
<evidence type="ECO:0000313" key="2">
    <source>
        <dbReference type="EMBL" id="PKZ41796.1"/>
    </source>
</evidence>
<dbReference type="Proteomes" id="UP000234206">
    <property type="component" value="Unassembled WGS sequence"/>
</dbReference>
<dbReference type="Gene3D" id="1.20.120.450">
    <property type="entry name" value="dinb family like domain"/>
    <property type="match status" value="1"/>
</dbReference>
<evidence type="ECO:0000259" key="1">
    <source>
        <dbReference type="Pfam" id="PF11716"/>
    </source>
</evidence>
<dbReference type="SUPFAM" id="SSF109854">
    <property type="entry name" value="DinB/YfiT-like putative metalloenzymes"/>
    <property type="match status" value="1"/>
</dbReference>
<dbReference type="InterPro" id="IPR034660">
    <property type="entry name" value="DinB/YfiT-like"/>
</dbReference>
<name>A0A2I1PAX4_9MICO</name>
<protein>
    <submittedName>
        <fullName evidence="2">TIGR03086 family protein</fullName>
    </submittedName>
</protein>
<comment type="caution">
    <text evidence="2">The sequence shown here is derived from an EMBL/GenBank/DDBJ whole genome shotgun (WGS) entry which is preliminary data.</text>
</comment>
<organism evidence="2 3">
    <name type="scientific">Kytococcus schroeteri</name>
    <dbReference type="NCBI Taxonomy" id="138300"/>
    <lineage>
        <taxon>Bacteria</taxon>
        <taxon>Bacillati</taxon>
        <taxon>Actinomycetota</taxon>
        <taxon>Actinomycetes</taxon>
        <taxon>Micrococcales</taxon>
        <taxon>Kytococcaceae</taxon>
        <taxon>Kytococcus</taxon>
    </lineage>
</organism>
<dbReference type="GO" id="GO:0046872">
    <property type="term" value="F:metal ion binding"/>
    <property type="evidence" value="ECO:0007669"/>
    <property type="project" value="InterPro"/>
</dbReference>
<dbReference type="InterPro" id="IPR024344">
    <property type="entry name" value="MDMPI_metal-binding"/>
</dbReference>
<feature type="domain" description="Mycothiol-dependent maleylpyruvate isomerase metal-binding" evidence="1">
    <location>
        <begin position="12"/>
        <end position="95"/>
    </location>
</feature>
<proteinExistence type="predicted"/>
<reference evidence="2 3" key="1">
    <citation type="submission" date="2017-12" db="EMBL/GenBank/DDBJ databases">
        <title>Phylogenetic diversity of female urinary microbiome.</title>
        <authorList>
            <person name="Thomas-White K."/>
            <person name="Wolfe A.J."/>
        </authorList>
    </citation>
    <scope>NUCLEOTIDE SEQUENCE [LARGE SCALE GENOMIC DNA]</scope>
    <source>
        <strain evidence="2 3">UMB1298</strain>
    </source>
</reference>
<dbReference type="InterPro" id="IPR017517">
    <property type="entry name" value="Maleyloyr_isom"/>
</dbReference>
<evidence type="ECO:0000313" key="3">
    <source>
        <dbReference type="Proteomes" id="UP000234206"/>
    </source>
</evidence>
<gene>
    <name evidence="2" type="ORF">CYJ76_06010</name>
</gene>
<dbReference type="AlphaFoldDB" id="A0A2I1PAX4"/>
<sequence length="195" mass="21758">MSLESGLHARFSQAFADVADTVTDWDAPTPVKEWTAGDVVEHLIDWYESVLENWVDMDLPDRDPQADPATAWRQRAADVQELLDDSERSTIVLDEGPFAGQTIAEMTGDLYVSDIYMHTWDLARAAGVEPDLDADYAEQMLQGMEPIEQMLRQSGQYGPAVETESEDPVERLMAFIGRDPQWRRPGAPEGGASPM</sequence>
<dbReference type="NCBIfam" id="TIGR03083">
    <property type="entry name" value="maleylpyruvate isomerase family mycothiol-dependent enzyme"/>
    <property type="match status" value="1"/>
</dbReference>